<evidence type="ECO:0000256" key="2">
    <source>
        <dbReference type="ARBA" id="ARBA00007441"/>
    </source>
</evidence>
<protein>
    <recommendedName>
        <fullName evidence="4">aspartate transaminase</fullName>
        <ecNumber evidence="4">2.6.1.1</ecNumber>
    </recommendedName>
</protein>
<dbReference type="GO" id="GO:0030170">
    <property type="term" value="F:pyridoxal phosphate binding"/>
    <property type="evidence" value="ECO:0007669"/>
    <property type="project" value="InterPro"/>
</dbReference>
<dbReference type="CDD" id="cd00609">
    <property type="entry name" value="AAT_like"/>
    <property type="match status" value="1"/>
</dbReference>
<dbReference type="PANTHER" id="PTHR11879">
    <property type="entry name" value="ASPARTATE AMINOTRANSFERASE"/>
    <property type="match status" value="1"/>
</dbReference>
<dbReference type="FunFam" id="3.40.640.10:FF:000066">
    <property type="entry name" value="Aspartate aminotransferase"/>
    <property type="match status" value="1"/>
</dbReference>
<dbReference type="InterPro" id="IPR015424">
    <property type="entry name" value="PyrdxlP-dep_Trfase"/>
</dbReference>
<dbReference type="InterPro" id="IPR015421">
    <property type="entry name" value="PyrdxlP-dep_Trfase_major"/>
</dbReference>
<dbReference type="Proteomes" id="UP000230233">
    <property type="component" value="Chromosome X"/>
</dbReference>
<comment type="subunit">
    <text evidence="3">Homodimer.</text>
</comment>
<comment type="caution">
    <text evidence="10">The sequence shown here is derived from an EMBL/GenBank/DDBJ whole genome shotgun (WGS) entry which is preliminary data.</text>
</comment>
<gene>
    <name evidence="10" type="primary">Cnig_chr_X.g22503</name>
    <name evidence="10" type="ORF">B9Z55_022503</name>
</gene>
<dbReference type="EC" id="2.6.1.1" evidence="4"/>
<dbReference type="STRING" id="1611254.A0A2G5SKX4"/>
<evidence type="ECO:0000313" key="11">
    <source>
        <dbReference type="Proteomes" id="UP000230233"/>
    </source>
</evidence>
<organism evidence="10 11">
    <name type="scientific">Caenorhabditis nigoni</name>
    <dbReference type="NCBI Taxonomy" id="1611254"/>
    <lineage>
        <taxon>Eukaryota</taxon>
        <taxon>Metazoa</taxon>
        <taxon>Ecdysozoa</taxon>
        <taxon>Nematoda</taxon>
        <taxon>Chromadorea</taxon>
        <taxon>Rhabditida</taxon>
        <taxon>Rhabditina</taxon>
        <taxon>Rhabditomorpha</taxon>
        <taxon>Rhabditoidea</taxon>
        <taxon>Rhabditidae</taxon>
        <taxon>Peloderinae</taxon>
        <taxon>Caenorhabditis</taxon>
    </lineage>
</organism>
<comment type="cofactor">
    <cofactor evidence="1">
        <name>pyridoxal 5'-phosphate</name>
        <dbReference type="ChEBI" id="CHEBI:597326"/>
    </cofactor>
</comment>
<evidence type="ECO:0000256" key="8">
    <source>
        <dbReference type="SAM" id="Coils"/>
    </source>
</evidence>
<dbReference type="InterPro" id="IPR015422">
    <property type="entry name" value="PyrdxlP-dep_Trfase_small"/>
</dbReference>
<evidence type="ECO:0000256" key="6">
    <source>
        <dbReference type="ARBA" id="ARBA00022679"/>
    </source>
</evidence>
<dbReference type="GO" id="GO:0005829">
    <property type="term" value="C:cytosol"/>
    <property type="evidence" value="ECO:0007669"/>
    <property type="project" value="TreeGrafter"/>
</dbReference>
<dbReference type="Gene3D" id="3.90.1150.10">
    <property type="entry name" value="Aspartate Aminotransferase, domain 1"/>
    <property type="match status" value="1"/>
</dbReference>
<reference evidence="11" key="1">
    <citation type="submission" date="2017-10" db="EMBL/GenBank/DDBJ databases">
        <title>Rapid genome shrinkage in a self-fertile nematode reveals novel sperm competition proteins.</title>
        <authorList>
            <person name="Yin D."/>
            <person name="Schwarz E.M."/>
            <person name="Thomas C.G."/>
            <person name="Felde R.L."/>
            <person name="Korf I.F."/>
            <person name="Cutter A.D."/>
            <person name="Schartner C.M."/>
            <person name="Ralston E.J."/>
            <person name="Meyer B.J."/>
            <person name="Haag E.S."/>
        </authorList>
    </citation>
    <scope>NUCLEOTIDE SEQUENCE [LARGE SCALE GENOMIC DNA]</scope>
    <source>
        <strain evidence="11">JU1422</strain>
    </source>
</reference>
<comment type="similarity">
    <text evidence="2">Belongs to the class-I pyridoxal-phosphate-dependent aminotransferase family.</text>
</comment>
<feature type="coiled-coil region" evidence="8">
    <location>
        <begin position="307"/>
        <end position="334"/>
    </location>
</feature>
<name>A0A2G5SKX4_9PELO</name>
<dbReference type="AlphaFoldDB" id="A0A2G5SKX4"/>
<dbReference type="GO" id="GO:0004069">
    <property type="term" value="F:L-aspartate:2-oxoglutarate aminotransferase activity"/>
    <property type="evidence" value="ECO:0007669"/>
    <property type="project" value="UniProtKB-EC"/>
</dbReference>
<keyword evidence="6" id="KW-0808">Transferase</keyword>
<evidence type="ECO:0000313" key="10">
    <source>
        <dbReference type="EMBL" id="PIC15579.1"/>
    </source>
</evidence>
<dbReference type="OrthoDB" id="6752799at2759"/>
<dbReference type="PRINTS" id="PR00799">
    <property type="entry name" value="TRANSAMINASE"/>
</dbReference>
<keyword evidence="5" id="KW-0032">Aminotransferase</keyword>
<keyword evidence="7" id="KW-0663">Pyridoxal phosphate</keyword>
<dbReference type="PANTHER" id="PTHR11879:SF55">
    <property type="entry name" value="GLUTAMATE OXALOACETATE TRANSAMINASE 1, ISOFORM B"/>
    <property type="match status" value="1"/>
</dbReference>
<dbReference type="EMBL" id="PDUG01000006">
    <property type="protein sequence ID" value="PIC15579.1"/>
    <property type="molecule type" value="Genomic_DNA"/>
</dbReference>
<dbReference type="Gene3D" id="3.40.640.10">
    <property type="entry name" value="Type I PLP-dependent aspartate aminotransferase-like (Major domain)"/>
    <property type="match status" value="1"/>
</dbReference>
<evidence type="ECO:0000256" key="7">
    <source>
        <dbReference type="ARBA" id="ARBA00022898"/>
    </source>
</evidence>
<sequence>MTQDEILHSPPSVFDTCITPSIVKKEVIQTFDLTRKSYCNHDGEPEIFPVVQRLEVEYARGHCPNYLPILGHEGFRKAATELALGSESPAILENRAVGIQSLSGTGALRSGADFLFQILQIATVYLPNPSWDVHYDIFRYAGFTNVRTYRYCDVQRKTFNMESMLQDLQEASKKSVVLLHASAHVPSGITPSMEQWKMIARVVKQRKLFPFFYLDQQGLASGDLEQDSWPIRYFVHQGLELFVAQSFSKIFGLYSETVGNLIAVVNDVRVIESVNSQFTLLNVSRFSNPPAFGAFLVHQVLTSPCLRKEWLEQLKRMTRRMRETRLALSSALAELGTPGTWTHIGRQSGLYCSLGLTRGQINYLREKHNFQLFKNGCLNMSCLNKHNIENFAKALDSTIKKTL</sequence>
<evidence type="ECO:0000256" key="4">
    <source>
        <dbReference type="ARBA" id="ARBA00012753"/>
    </source>
</evidence>
<keyword evidence="11" id="KW-1185">Reference proteome</keyword>
<evidence type="ECO:0000259" key="9">
    <source>
        <dbReference type="Pfam" id="PF00155"/>
    </source>
</evidence>
<evidence type="ECO:0000256" key="5">
    <source>
        <dbReference type="ARBA" id="ARBA00022576"/>
    </source>
</evidence>
<dbReference type="SUPFAM" id="SSF53383">
    <property type="entry name" value="PLP-dependent transferases"/>
    <property type="match status" value="1"/>
</dbReference>
<accession>A0A2G5SKX4</accession>
<dbReference type="Pfam" id="PF00155">
    <property type="entry name" value="Aminotran_1_2"/>
    <property type="match status" value="1"/>
</dbReference>
<evidence type="ECO:0000256" key="1">
    <source>
        <dbReference type="ARBA" id="ARBA00001933"/>
    </source>
</evidence>
<feature type="domain" description="Aminotransferase class I/classII large" evidence="9">
    <location>
        <begin position="41"/>
        <end position="395"/>
    </location>
</feature>
<evidence type="ECO:0000256" key="3">
    <source>
        <dbReference type="ARBA" id="ARBA00011738"/>
    </source>
</evidence>
<proteinExistence type="inferred from homology"/>
<keyword evidence="8" id="KW-0175">Coiled coil</keyword>
<dbReference type="GO" id="GO:0006532">
    <property type="term" value="P:aspartate biosynthetic process"/>
    <property type="evidence" value="ECO:0007669"/>
    <property type="project" value="TreeGrafter"/>
</dbReference>
<dbReference type="InterPro" id="IPR004839">
    <property type="entry name" value="Aminotransferase_I/II_large"/>
</dbReference>
<dbReference type="InterPro" id="IPR000796">
    <property type="entry name" value="Asp_trans"/>
</dbReference>